<dbReference type="EMBL" id="LAZR01046455">
    <property type="protein sequence ID" value="KKK96499.1"/>
    <property type="molecule type" value="Genomic_DNA"/>
</dbReference>
<feature type="non-terminal residue" evidence="1">
    <location>
        <position position="1"/>
    </location>
</feature>
<reference evidence="1" key="1">
    <citation type="journal article" date="2015" name="Nature">
        <title>Complex archaea that bridge the gap between prokaryotes and eukaryotes.</title>
        <authorList>
            <person name="Spang A."/>
            <person name="Saw J.H."/>
            <person name="Jorgensen S.L."/>
            <person name="Zaremba-Niedzwiedzka K."/>
            <person name="Martijn J."/>
            <person name="Lind A.E."/>
            <person name="van Eijk R."/>
            <person name="Schleper C."/>
            <person name="Guy L."/>
            <person name="Ettema T.J."/>
        </authorList>
    </citation>
    <scope>NUCLEOTIDE SEQUENCE</scope>
</reference>
<accession>A0A0F9C1U3</accession>
<dbReference type="AlphaFoldDB" id="A0A0F9C1U3"/>
<evidence type="ECO:0000313" key="1">
    <source>
        <dbReference type="EMBL" id="KKK96499.1"/>
    </source>
</evidence>
<comment type="caution">
    <text evidence="1">The sequence shown here is derived from an EMBL/GenBank/DDBJ whole genome shotgun (WGS) entry which is preliminary data.</text>
</comment>
<organism evidence="1">
    <name type="scientific">marine sediment metagenome</name>
    <dbReference type="NCBI Taxonomy" id="412755"/>
    <lineage>
        <taxon>unclassified sequences</taxon>
        <taxon>metagenomes</taxon>
        <taxon>ecological metagenomes</taxon>
    </lineage>
</organism>
<name>A0A0F9C1U3_9ZZZZ</name>
<sequence>PTYTPDQVLTVKHIDVDPRSVVCVIYGSLIAYRPSGLSRTQTP</sequence>
<protein>
    <submittedName>
        <fullName evidence="1">Uncharacterized protein</fullName>
    </submittedName>
</protein>
<proteinExistence type="predicted"/>
<gene>
    <name evidence="1" type="ORF">LCGC14_2662130</name>
</gene>